<name>A0A511MC53_9NOCA</name>
<sequence>MNRVWPMERGHRVTSHFGPREGGWHWGVDLGWPGGSGGRAVYAMAGGRVDRAGPARGFGRWVCLDHDTADGGGYTVYGHVVPEVEVGERVEAGQRIAHVDPDPDTNAGVDPHVHVEVHESVWVPPGPGHLEPLLWLGAANYPNERPTMSTMFGIDVSNHQRDFDFGAARREGFSFATHKVSEGTWRDPCWPLARDEMAIHFPDTWGGYVFCKVGTDPDREADTALAHSGGACRLQIDYEDLDADGSIEDLWARITALTARGFELLPIYLPRWYWSSRMGSPSLSGLPVGIWNSHYVTGDGFASELYPGDSHPGWEPMGGQRIDILQFSSTARVAGQLIDVNAVRGGEPALAALFGKELDMTPDQERKLDEIHRELTQLYPSRSHYRDSDDPTDTMAGYLLNVDGRVHESSIDLPATLERLQQSIDELPAKLAAALREAKP</sequence>
<dbReference type="GO" id="GO:0004222">
    <property type="term" value="F:metalloendopeptidase activity"/>
    <property type="evidence" value="ECO:0007669"/>
    <property type="project" value="TreeGrafter"/>
</dbReference>
<dbReference type="CDD" id="cd12797">
    <property type="entry name" value="M23_peptidase"/>
    <property type="match status" value="1"/>
</dbReference>
<protein>
    <recommendedName>
        <fullName evidence="2">M23ase beta-sheet core domain-containing protein</fullName>
    </recommendedName>
</protein>
<dbReference type="OrthoDB" id="3345404at2"/>
<dbReference type="SUPFAM" id="SSF51445">
    <property type="entry name" value="(Trans)glycosidases"/>
    <property type="match status" value="1"/>
</dbReference>
<dbReference type="GO" id="GO:0009253">
    <property type="term" value="P:peptidoglycan catabolic process"/>
    <property type="evidence" value="ECO:0007669"/>
    <property type="project" value="InterPro"/>
</dbReference>
<dbReference type="InterPro" id="IPR017853">
    <property type="entry name" value="GH"/>
</dbReference>
<evidence type="ECO:0000259" key="2">
    <source>
        <dbReference type="Pfam" id="PF01551"/>
    </source>
</evidence>
<reference evidence="3 4" key="1">
    <citation type="submission" date="2019-07" db="EMBL/GenBank/DDBJ databases">
        <title>Whole genome shotgun sequence of Nocardia ninae NBRC 108245.</title>
        <authorList>
            <person name="Hosoyama A."/>
            <person name="Uohara A."/>
            <person name="Ohji S."/>
            <person name="Ichikawa N."/>
        </authorList>
    </citation>
    <scope>NUCLEOTIDE SEQUENCE [LARGE SCALE GENOMIC DNA]</scope>
    <source>
        <strain evidence="3 4">NBRC 108245</strain>
    </source>
</reference>
<proteinExistence type="inferred from homology"/>
<dbReference type="Proteomes" id="UP000321424">
    <property type="component" value="Unassembled WGS sequence"/>
</dbReference>
<dbReference type="InterPro" id="IPR050570">
    <property type="entry name" value="Cell_wall_metabolism_enzyme"/>
</dbReference>
<feature type="domain" description="M23ase beta-sheet core" evidence="2">
    <location>
        <begin position="25"/>
        <end position="119"/>
    </location>
</feature>
<dbReference type="InterPro" id="IPR011055">
    <property type="entry name" value="Dup_hybrid_motif"/>
</dbReference>
<dbReference type="EMBL" id="BJXA01000014">
    <property type="protein sequence ID" value="GEM38210.1"/>
    <property type="molecule type" value="Genomic_DNA"/>
</dbReference>
<dbReference type="InterPro" id="IPR016047">
    <property type="entry name" value="M23ase_b-sheet_dom"/>
</dbReference>
<comment type="caution">
    <text evidence="3">The sequence shown here is derived from an EMBL/GenBank/DDBJ whole genome shotgun (WGS) entry which is preliminary data.</text>
</comment>
<evidence type="ECO:0000313" key="3">
    <source>
        <dbReference type="EMBL" id="GEM38210.1"/>
    </source>
</evidence>
<dbReference type="Pfam" id="PF01551">
    <property type="entry name" value="Peptidase_M23"/>
    <property type="match status" value="1"/>
</dbReference>
<dbReference type="SUPFAM" id="SSF51261">
    <property type="entry name" value="Duplicated hybrid motif"/>
    <property type="match status" value="1"/>
</dbReference>
<dbReference type="PANTHER" id="PTHR21666">
    <property type="entry name" value="PEPTIDASE-RELATED"/>
    <property type="match status" value="1"/>
</dbReference>
<accession>A0A511MC53</accession>
<dbReference type="Gene3D" id="3.20.20.80">
    <property type="entry name" value="Glycosidases"/>
    <property type="match status" value="1"/>
</dbReference>
<dbReference type="AlphaFoldDB" id="A0A511MC53"/>
<comment type="similarity">
    <text evidence="1">Belongs to the glycosyl hydrolase 25 family.</text>
</comment>
<evidence type="ECO:0000313" key="4">
    <source>
        <dbReference type="Proteomes" id="UP000321424"/>
    </source>
</evidence>
<dbReference type="RefSeq" id="WP_147130263.1">
    <property type="nucleotide sequence ID" value="NZ_BJXA01000014.1"/>
</dbReference>
<dbReference type="GO" id="GO:0003796">
    <property type="term" value="F:lysozyme activity"/>
    <property type="evidence" value="ECO:0007669"/>
    <property type="project" value="InterPro"/>
</dbReference>
<keyword evidence="4" id="KW-1185">Reference proteome</keyword>
<dbReference type="GO" id="GO:0016998">
    <property type="term" value="P:cell wall macromolecule catabolic process"/>
    <property type="evidence" value="ECO:0007669"/>
    <property type="project" value="InterPro"/>
</dbReference>
<dbReference type="InterPro" id="IPR002053">
    <property type="entry name" value="Glyco_hydro_25"/>
</dbReference>
<dbReference type="PANTHER" id="PTHR21666:SF270">
    <property type="entry name" value="MUREIN HYDROLASE ACTIVATOR ENVC"/>
    <property type="match status" value="1"/>
</dbReference>
<organism evidence="3 4">
    <name type="scientific">Nocardia ninae NBRC 108245</name>
    <dbReference type="NCBI Taxonomy" id="1210091"/>
    <lineage>
        <taxon>Bacteria</taxon>
        <taxon>Bacillati</taxon>
        <taxon>Actinomycetota</taxon>
        <taxon>Actinomycetes</taxon>
        <taxon>Mycobacteriales</taxon>
        <taxon>Nocardiaceae</taxon>
        <taxon>Nocardia</taxon>
    </lineage>
</organism>
<dbReference type="PROSITE" id="PS51904">
    <property type="entry name" value="GLYCOSYL_HYDROL_F25_2"/>
    <property type="match status" value="1"/>
</dbReference>
<dbReference type="Gene3D" id="2.70.70.10">
    <property type="entry name" value="Glucose Permease (Domain IIA)"/>
    <property type="match status" value="1"/>
</dbReference>
<evidence type="ECO:0000256" key="1">
    <source>
        <dbReference type="ARBA" id="ARBA00010646"/>
    </source>
</evidence>
<gene>
    <name evidence="3" type="ORF">NN4_27290</name>
</gene>